<dbReference type="InterPro" id="IPR004220">
    <property type="entry name" value="5-COMe_2-OHmuconate_Isoase"/>
</dbReference>
<keyword evidence="2" id="KW-1185">Reference proteome</keyword>
<dbReference type="PANTHER" id="PTHR37950">
    <property type="entry name" value="4-HYDROXYPHENYLACETATE CATABOLISM PROTEIN"/>
    <property type="match status" value="1"/>
</dbReference>
<proteinExistence type="predicted"/>
<sequence length="114" mass="12938">MPHFIVDCAAELLTLQPEEEIMRRLHLSALESGLFKESEIKVRINPYSRYSTGGTHEPFLHVFASIMQGRSCQQKAALSKQMVTELVAMFPGLVNIAMNVSEFEKSTYCNRNML</sequence>
<accession>A0ABY7VMF7</accession>
<gene>
    <name evidence="1" type="ORF">H3N35_12605</name>
</gene>
<evidence type="ECO:0000313" key="2">
    <source>
        <dbReference type="Proteomes" id="UP001215231"/>
    </source>
</evidence>
<dbReference type="Gene3D" id="3.30.429.10">
    <property type="entry name" value="Macrophage Migration Inhibitory Factor"/>
    <property type="match status" value="1"/>
</dbReference>
<dbReference type="Pfam" id="PF02962">
    <property type="entry name" value="CHMI"/>
    <property type="match status" value="1"/>
</dbReference>
<dbReference type="RefSeq" id="WP_274054699.1">
    <property type="nucleotide sequence ID" value="NZ_CP059693.1"/>
</dbReference>
<dbReference type="SUPFAM" id="SSF55331">
    <property type="entry name" value="Tautomerase/MIF"/>
    <property type="match status" value="1"/>
</dbReference>
<dbReference type="PANTHER" id="PTHR37950:SF1">
    <property type="entry name" value="4-HYDROXYPHENYLACETATE CATABOLISM PROTEIN"/>
    <property type="match status" value="1"/>
</dbReference>
<protein>
    <submittedName>
        <fullName evidence="1">5-carboxymethyl-2-hydroxymuconate Delta-isomerase</fullName>
    </submittedName>
</protein>
<evidence type="ECO:0000313" key="1">
    <source>
        <dbReference type="EMBL" id="WDE14171.1"/>
    </source>
</evidence>
<dbReference type="InterPro" id="IPR014347">
    <property type="entry name" value="Tautomerase/MIF_sf"/>
</dbReference>
<name>A0ABY7VMF7_9GAMM</name>
<dbReference type="EMBL" id="CP059693">
    <property type="protein sequence ID" value="WDE14171.1"/>
    <property type="molecule type" value="Genomic_DNA"/>
</dbReference>
<dbReference type="CDD" id="cd00580">
    <property type="entry name" value="CHMI"/>
    <property type="match status" value="1"/>
</dbReference>
<organism evidence="1 2">
    <name type="scientific">Thalassomonas haliotis</name>
    <dbReference type="NCBI Taxonomy" id="485448"/>
    <lineage>
        <taxon>Bacteria</taxon>
        <taxon>Pseudomonadati</taxon>
        <taxon>Pseudomonadota</taxon>
        <taxon>Gammaproteobacteria</taxon>
        <taxon>Alteromonadales</taxon>
        <taxon>Colwelliaceae</taxon>
        <taxon>Thalassomonas</taxon>
    </lineage>
</organism>
<dbReference type="Proteomes" id="UP001215231">
    <property type="component" value="Chromosome"/>
</dbReference>
<reference evidence="1 2" key="1">
    <citation type="journal article" date="2022" name="Mar. Drugs">
        <title>Bioassay-Guided Fractionation Leads to the Detection of Cholic Acid Generated by the Rare Thalassomonas sp.</title>
        <authorList>
            <person name="Pheiffer F."/>
            <person name="Schneider Y.K."/>
            <person name="Hansen E.H."/>
            <person name="Andersen J.H."/>
            <person name="Isaksson J."/>
            <person name="Busche T."/>
            <person name="R C."/>
            <person name="Kalinowski J."/>
            <person name="Zyl L.V."/>
            <person name="Trindade M."/>
        </authorList>
    </citation>
    <scope>NUCLEOTIDE SEQUENCE [LARGE SCALE GENOMIC DNA]</scope>
    <source>
        <strain evidence="1 2">A5K-61T</strain>
    </source>
</reference>